<dbReference type="AlphaFoldDB" id="A0A248JSE1"/>
<evidence type="ECO:0000259" key="1">
    <source>
        <dbReference type="Pfam" id="PF05876"/>
    </source>
</evidence>
<gene>
    <name evidence="3" type="ORF">Y958_11605</name>
</gene>
<proteinExistence type="predicted"/>
<dbReference type="Pfam" id="PF20454">
    <property type="entry name" value="GpA_nuclease"/>
    <property type="match status" value="1"/>
</dbReference>
<protein>
    <recommendedName>
        <fullName evidence="5">Terminase</fullName>
    </recommendedName>
</protein>
<reference evidence="3 4" key="1">
    <citation type="submission" date="2017-06" db="EMBL/GenBank/DDBJ databases">
        <title>Complete genome sequence of Nitrospirillum amazonense strain CBAmC, an endophytic nitrogen-fixing and plant growth-promoting bacterium, isolated from sugarcane.</title>
        <authorList>
            <person name="Schwab S."/>
            <person name="dos Santos Teixeira K.R."/>
            <person name="Simoes Araujo J.L."/>
            <person name="Soares Vidal M."/>
            <person name="Borges de Freitas H.R."/>
            <person name="Rivello Crivelaro A.L."/>
            <person name="Bueno de Camargo Nunes A."/>
            <person name="dos Santos C.M."/>
            <person name="Palmeira da Silva Rosa D."/>
            <person name="da Silva Padilha D."/>
            <person name="da Silva E."/>
            <person name="Araujo Terra L."/>
            <person name="Soares Mendes V."/>
            <person name="Farinelli L."/>
            <person name="Magalhaes Cruz L."/>
            <person name="Baldani J.I."/>
        </authorList>
    </citation>
    <scope>NUCLEOTIDE SEQUENCE [LARGE SCALE GENOMIC DNA]</scope>
    <source>
        <strain evidence="3 4">CBAmC</strain>
    </source>
</reference>
<evidence type="ECO:0008006" key="5">
    <source>
        <dbReference type="Google" id="ProtNLM"/>
    </source>
</evidence>
<dbReference type="Proteomes" id="UP000197153">
    <property type="component" value="Chromosome 1"/>
</dbReference>
<sequence length="728" mass="81097">MRASPMHLTTPLRSHLPHLANGVAAALAGFGLGAKPPIRRTVPEWAAKVRMVSAESGSSYADGKDVPYLHENAPHMVEVMECLSLQHPSFEVTMMGSAQIAKSEAGLNLIGSVIDDDPSPILVLLPSLDEQKKYIRLKLQPMIEATPSLRDKVRSMKSRDEDGSTSSMKKFRGGYVFVATASSSKALQMVSYRIIVGEEVTEWPLDVGGRGDPQDQAIHRTKAYRERRGAKCYWPATPGVLGSCRITVKYERGDMRRRYVACPHCGAWQVLKFENLRWDQETAPFGAYFLCASGHGCVITQADKDEMMWGGVWLKTYPVAEDDDTGDEAPGPVVLPDQIERFRRRPSRGREPSFAIWQAYSMWVSWEATVKEWLDARGNPEKEKAFSQQVKGEAWEEKGDAPPAEKLLALREDFPSQKLPPGALFITAHTDVQGYGLKGDVYAWGEGMECWRIDGWTIEGDPADDRVWALLAERVRRRYEDCHGQWWQIDAFGVDSGYLSPRVYKFARDMKRQGYERVFATDGMPGPSLPPIGMPTKVLVNWRGKREGTVLKWPIGTWPMKLEVFGALNRLLRSSESAMDPDGNPWRGLPHFNGDVDLTFFKEVTAEYLKVGERGGKPFREWIKTGVNDRLDTFVGARALASHVLNEAGADKSTWAALAAARKPAGPPQGDLLSAIPLMNVRVATTPSAPPPTQDDHQAPDIAPEAAVTAELLARKRRVVRSSFVKRR</sequence>
<dbReference type="InterPro" id="IPR046454">
    <property type="entry name" value="GpA_endonuclease"/>
</dbReference>
<dbReference type="EMBL" id="CP022110">
    <property type="protein sequence ID" value="ASG21401.1"/>
    <property type="molecule type" value="Genomic_DNA"/>
</dbReference>
<dbReference type="GO" id="GO:0004519">
    <property type="term" value="F:endonuclease activity"/>
    <property type="evidence" value="ECO:0007669"/>
    <property type="project" value="InterPro"/>
</dbReference>
<evidence type="ECO:0000313" key="3">
    <source>
        <dbReference type="EMBL" id="ASG21401.1"/>
    </source>
</evidence>
<organism evidence="3 4">
    <name type="scientific">Nitrospirillum viridazoti CBAmc</name>
    <dbReference type="NCBI Taxonomy" id="1441467"/>
    <lineage>
        <taxon>Bacteria</taxon>
        <taxon>Pseudomonadati</taxon>
        <taxon>Pseudomonadota</taxon>
        <taxon>Alphaproteobacteria</taxon>
        <taxon>Rhodospirillales</taxon>
        <taxon>Azospirillaceae</taxon>
        <taxon>Nitrospirillum</taxon>
        <taxon>Nitrospirillum viridazoti</taxon>
    </lineage>
</organism>
<evidence type="ECO:0000259" key="2">
    <source>
        <dbReference type="Pfam" id="PF20454"/>
    </source>
</evidence>
<dbReference type="GO" id="GO:0016887">
    <property type="term" value="F:ATP hydrolysis activity"/>
    <property type="evidence" value="ECO:0007669"/>
    <property type="project" value="InterPro"/>
</dbReference>
<dbReference type="InterPro" id="IPR046453">
    <property type="entry name" value="GpA_ATPase"/>
</dbReference>
<dbReference type="Pfam" id="PF05876">
    <property type="entry name" value="GpA_ATPase"/>
    <property type="match status" value="1"/>
</dbReference>
<evidence type="ECO:0000313" key="4">
    <source>
        <dbReference type="Proteomes" id="UP000197153"/>
    </source>
</evidence>
<accession>A0A248JSE1</accession>
<dbReference type="KEGG" id="nao:Y958_11605"/>
<feature type="domain" description="Terminase large subunit GpA endonuclease" evidence="2">
    <location>
        <begin position="353"/>
        <end position="644"/>
    </location>
</feature>
<name>A0A248JSE1_9PROT</name>
<feature type="domain" description="Phage terminase large subunit GpA ATPase" evidence="1">
    <location>
        <begin position="66"/>
        <end position="313"/>
    </location>
</feature>
<keyword evidence="4" id="KW-1185">Reference proteome</keyword>